<dbReference type="SMART" id="SM00422">
    <property type="entry name" value="HTH_MERR"/>
    <property type="match status" value="1"/>
</dbReference>
<sequence length="122" mass="13639">MIHIRDLAARAGVSTRALRYYEQQGLLRAAARTTSGQRVYTENAEERVELIQHLYSAGLSSRDVAVLIPCVENREAPAEAVTMLHNERQRLAREIKELQARLTRLDEVIVIATVPGACTTEP</sequence>
<feature type="domain" description="HTH merR-type" evidence="3">
    <location>
        <begin position="1"/>
        <end position="70"/>
    </location>
</feature>
<dbReference type="PANTHER" id="PTHR30204">
    <property type="entry name" value="REDOX-CYCLING DRUG-SENSING TRANSCRIPTIONAL ACTIVATOR SOXR"/>
    <property type="match status" value="1"/>
</dbReference>
<keyword evidence="2" id="KW-0175">Coiled coil</keyword>
<evidence type="ECO:0000313" key="4">
    <source>
        <dbReference type="EMBL" id="GIE22991.1"/>
    </source>
</evidence>
<organism evidence="4 5">
    <name type="scientific">Winogradskya humida</name>
    <dbReference type="NCBI Taxonomy" id="113566"/>
    <lineage>
        <taxon>Bacteria</taxon>
        <taxon>Bacillati</taxon>
        <taxon>Actinomycetota</taxon>
        <taxon>Actinomycetes</taxon>
        <taxon>Micromonosporales</taxon>
        <taxon>Micromonosporaceae</taxon>
        <taxon>Winogradskya</taxon>
    </lineage>
</organism>
<evidence type="ECO:0000256" key="2">
    <source>
        <dbReference type="SAM" id="Coils"/>
    </source>
</evidence>
<dbReference type="Gene3D" id="1.10.1660.10">
    <property type="match status" value="1"/>
</dbReference>
<evidence type="ECO:0000259" key="3">
    <source>
        <dbReference type="PROSITE" id="PS50937"/>
    </source>
</evidence>
<dbReference type="PROSITE" id="PS50937">
    <property type="entry name" value="HTH_MERR_2"/>
    <property type="match status" value="1"/>
</dbReference>
<feature type="coiled-coil region" evidence="2">
    <location>
        <begin position="81"/>
        <end position="108"/>
    </location>
</feature>
<gene>
    <name evidence="4" type="ORF">Ahu01nite_060930</name>
</gene>
<dbReference type="Pfam" id="PF13411">
    <property type="entry name" value="MerR_1"/>
    <property type="match status" value="1"/>
</dbReference>
<protein>
    <submittedName>
        <fullName evidence="4">MerR family transcriptional regulator</fullName>
    </submittedName>
</protein>
<keyword evidence="1" id="KW-0238">DNA-binding</keyword>
<keyword evidence="5" id="KW-1185">Reference proteome</keyword>
<reference evidence="4 5" key="1">
    <citation type="submission" date="2021-01" db="EMBL/GenBank/DDBJ databases">
        <title>Whole genome shotgun sequence of Actinoplanes humidus NBRC 14915.</title>
        <authorList>
            <person name="Komaki H."/>
            <person name="Tamura T."/>
        </authorList>
    </citation>
    <scope>NUCLEOTIDE SEQUENCE [LARGE SCALE GENOMIC DNA]</scope>
    <source>
        <strain evidence="4 5">NBRC 14915</strain>
    </source>
</reference>
<dbReference type="PANTHER" id="PTHR30204:SF97">
    <property type="entry name" value="MERR FAMILY REGULATORY PROTEIN"/>
    <property type="match status" value="1"/>
</dbReference>
<name>A0ABQ3ZWQ2_9ACTN</name>
<dbReference type="PRINTS" id="PR00040">
    <property type="entry name" value="HTHMERR"/>
</dbReference>
<dbReference type="SUPFAM" id="SSF46955">
    <property type="entry name" value="Putative DNA-binding domain"/>
    <property type="match status" value="1"/>
</dbReference>
<dbReference type="InterPro" id="IPR000551">
    <property type="entry name" value="MerR-type_HTH_dom"/>
</dbReference>
<dbReference type="Proteomes" id="UP000603200">
    <property type="component" value="Unassembled WGS sequence"/>
</dbReference>
<proteinExistence type="predicted"/>
<accession>A0ABQ3ZWQ2</accession>
<dbReference type="InterPro" id="IPR047057">
    <property type="entry name" value="MerR_fam"/>
</dbReference>
<dbReference type="EMBL" id="BOMN01000087">
    <property type="protein sequence ID" value="GIE22991.1"/>
    <property type="molecule type" value="Genomic_DNA"/>
</dbReference>
<evidence type="ECO:0000313" key="5">
    <source>
        <dbReference type="Proteomes" id="UP000603200"/>
    </source>
</evidence>
<evidence type="ECO:0000256" key="1">
    <source>
        <dbReference type="ARBA" id="ARBA00023125"/>
    </source>
</evidence>
<comment type="caution">
    <text evidence="4">The sequence shown here is derived from an EMBL/GenBank/DDBJ whole genome shotgun (WGS) entry which is preliminary data.</text>
</comment>
<dbReference type="InterPro" id="IPR009061">
    <property type="entry name" value="DNA-bd_dom_put_sf"/>
</dbReference>